<evidence type="ECO:0000259" key="11">
    <source>
        <dbReference type="PROSITE" id="PS50198"/>
    </source>
</evidence>
<evidence type="ECO:0000256" key="3">
    <source>
        <dbReference type="ARBA" id="ARBA00013194"/>
    </source>
</evidence>
<organism evidence="12 13">
    <name type="scientific">Sulfitobacter aestuarii</name>
    <dbReference type="NCBI Taxonomy" id="2161676"/>
    <lineage>
        <taxon>Bacteria</taxon>
        <taxon>Pseudomonadati</taxon>
        <taxon>Pseudomonadota</taxon>
        <taxon>Alphaproteobacteria</taxon>
        <taxon>Rhodobacterales</taxon>
        <taxon>Roseobacteraceae</taxon>
        <taxon>Sulfitobacter</taxon>
    </lineage>
</organism>
<dbReference type="SUPFAM" id="SSF109998">
    <property type="entry name" value="Triger factor/SurA peptide-binding domain-like"/>
    <property type="match status" value="1"/>
</dbReference>
<feature type="chain" id="PRO_5045262022" description="Parvulin-like PPIase" evidence="10">
    <location>
        <begin position="24"/>
        <end position="308"/>
    </location>
</feature>
<dbReference type="Gene3D" id="3.10.50.40">
    <property type="match status" value="1"/>
</dbReference>
<evidence type="ECO:0000256" key="2">
    <source>
        <dbReference type="ARBA" id="ARBA00007656"/>
    </source>
</evidence>
<dbReference type="PROSITE" id="PS01096">
    <property type="entry name" value="PPIC_PPIASE_1"/>
    <property type="match status" value="1"/>
</dbReference>
<dbReference type="PANTHER" id="PTHR47245:SF2">
    <property type="entry name" value="PEPTIDYL-PROLYL CIS-TRANS ISOMERASE HP_0175-RELATED"/>
    <property type="match status" value="1"/>
</dbReference>
<comment type="catalytic activity">
    <reaction evidence="1">
        <text>[protein]-peptidylproline (omega=180) = [protein]-peptidylproline (omega=0)</text>
        <dbReference type="Rhea" id="RHEA:16237"/>
        <dbReference type="Rhea" id="RHEA-COMP:10747"/>
        <dbReference type="Rhea" id="RHEA-COMP:10748"/>
        <dbReference type="ChEBI" id="CHEBI:83833"/>
        <dbReference type="ChEBI" id="CHEBI:83834"/>
        <dbReference type="EC" id="5.2.1.8"/>
    </reaction>
</comment>
<keyword evidence="13" id="KW-1185">Reference proteome</keyword>
<dbReference type="RefSeq" id="WP_386371009.1">
    <property type="nucleotide sequence ID" value="NZ_JBHUMP010000001.1"/>
</dbReference>
<dbReference type="InterPro" id="IPR046357">
    <property type="entry name" value="PPIase_dom_sf"/>
</dbReference>
<comment type="caution">
    <text evidence="12">The sequence shown here is derived from an EMBL/GenBank/DDBJ whole genome shotgun (WGS) entry which is preliminary data.</text>
</comment>
<comment type="similarity">
    <text evidence="2">Belongs to the PpiC/parvulin rotamase family.</text>
</comment>
<evidence type="ECO:0000256" key="7">
    <source>
        <dbReference type="ARBA" id="ARBA00031484"/>
    </source>
</evidence>
<evidence type="ECO:0000256" key="1">
    <source>
        <dbReference type="ARBA" id="ARBA00000971"/>
    </source>
</evidence>
<feature type="signal peptide" evidence="10">
    <location>
        <begin position="1"/>
        <end position="23"/>
    </location>
</feature>
<dbReference type="SUPFAM" id="SSF54534">
    <property type="entry name" value="FKBP-like"/>
    <property type="match status" value="1"/>
</dbReference>
<dbReference type="InterPro" id="IPR027304">
    <property type="entry name" value="Trigger_fact/SurA_dom_sf"/>
</dbReference>
<dbReference type="PROSITE" id="PS50198">
    <property type="entry name" value="PPIC_PPIASE_2"/>
    <property type="match status" value="1"/>
</dbReference>
<name>A0ABW5TZF2_9RHOB</name>
<dbReference type="EMBL" id="JBHUMP010000001">
    <property type="protein sequence ID" value="MFD2738360.1"/>
    <property type="molecule type" value="Genomic_DNA"/>
</dbReference>
<sequence>MQRHLTYLAPLAFAASFALPAFAQETPSEAPQDETAAEAETNTESGAGTTGDATIDTVVATVNGTEITLGHMMVARARLPEQYQQLPAEVLFTGILDQLIQQTALAEQFTGELPPRVKLSLDNETRSLTAGEVIEGVMNAEISDADLQAAYDEQYASVEPSDEYNASHILVESEEEAKAIKKELDEGADFAAVAREKSTGPSGPGGGSLGWFGPGSMVPSFEEAVMDMEVGAISAPVETQFGWHVIKLNETRKSEAPALDEVRDELEMQVRQTRVQSHIEELTEAADVDKEAASTIDPSILTNIEMLE</sequence>
<dbReference type="Pfam" id="PF00639">
    <property type="entry name" value="Rotamase"/>
    <property type="match status" value="1"/>
</dbReference>
<dbReference type="InterPro" id="IPR023058">
    <property type="entry name" value="PPIase_PpiC_CS"/>
</dbReference>
<gene>
    <name evidence="12" type="ORF">ACFSUD_02140</name>
</gene>
<evidence type="ECO:0000313" key="12">
    <source>
        <dbReference type="EMBL" id="MFD2738360.1"/>
    </source>
</evidence>
<dbReference type="InterPro" id="IPR000297">
    <property type="entry name" value="PPIase_PpiC"/>
</dbReference>
<feature type="region of interest" description="Disordered" evidence="9">
    <location>
        <begin position="25"/>
        <end position="52"/>
    </location>
</feature>
<evidence type="ECO:0000256" key="5">
    <source>
        <dbReference type="ARBA" id="ARBA00023110"/>
    </source>
</evidence>
<evidence type="ECO:0000256" key="8">
    <source>
        <dbReference type="PROSITE-ProRule" id="PRU00278"/>
    </source>
</evidence>
<evidence type="ECO:0000256" key="10">
    <source>
        <dbReference type="SAM" id="SignalP"/>
    </source>
</evidence>
<evidence type="ECO:0000256" key="9">
    <source>
        <dbReference type="SAM" id="MobiDB-lite"/>
    </source>
</evidence>
<keyword evidence="8 12" id="KW-0413">Isomerase</keyword>
<keyword evidence="10" id="KW-0732">Signal</keyword>
<dbReference type="Proteomes" id="UP001597474">
    <property type="component" value="Unassembled WGS sequence"/>
</dbReference>
<proteinExistence type="inferred from homology"/>
<protein>
    <recommendedName>
        <fullName evidence="4">Parvulin-like PPIase</fullName>
        <ecNumber evidence="3">5.2.1.8</ecNumber>
    </recommendedName>
    <alternativeName>
        <fullName evidence="6">Peptidyl-prolyl cis-trans isomerase plp</fullName>
    </alternativeName>
    <alternativeName>
        <fullName evidence="7">Rotamase plp</fullName>
    </alternativeName>
</protein>
<evidence type="ECO:0000313" key="13">
    <source>
        <dbReference type="Proteomes" id="UP001597474"/>
    </source>
</evidence>
<dbReference type="EC" id="5.2.1.8" evidence="3"/>
<dbReference type="PANTHER" id="PTHR47245">
    <property type="entry name" value="PEPTIDYLPROLYL ISOMERASE"/>
    <property type="match status" value="1"/>
</dbReference>
<feature type="domain" description="PpiC" evidence="11">
    <location>
        <begin position="161"/>
        <end position="250"/>
    </location>
</feature>
<evidence type="ECO:0000256" key="4">
    <source>
        <dbReference type="ARBA" id="ARBA00018370"/>
    </source>
</evidence>
<reference evidence="13" key="1">
    <citation type="journal article" date="2019" name="Int. J. Syst. Evol. Microbiol.">
        <title>The Global Catalogue of Microorganisms (GCM) 10K type strain sequencing project: providing services to taxonomists for standard genome sequencing and annotation.</title>
        <authorList>
            <consortium name="The Broad Institute Genomics Platform"/>
            <consortium name="The Broad Institute Genome Sequencing Center for Infectious Disease"/>
            <person name="Wu L."/>
            <person name="Ma J."/>
        </authorList>
    </citation>
    <scope>NUCLEOTIDE SEQUENCE [LARGE SCALE GENOMIC DNA]</scope>
    <source>
        <strain evidence="13">TISTR 2562</strain>
    </source>
</reference>
<dbReference type="InterPro" id="IPR050245">
    <property type="entry name" value="PrsA_foldase"/>
</dbReference>
<dbReference type="GO" id="GO:0003755">
    <property type="term" value="F:peptidyl-prolyl cis-trans isomerase activity"/>
    <property type="evidence" value="ECO:0007669"/>
    <property type="project" value="UniProtKB-EC"/>
</dbReference>
<accession>A0ABW5TZF2</accession>
<feature type="compositionally biased region" description="Low complexity" evidence="9">
    <location>
        <begin position="38"/>
        <end position="52"/>
    </location>
</feature>
<keyword evidence="5 8" id="KW-0697">Rotamase</keyword>
<evidence type="ECO:0000256" key="6">
    <source>
        <dbReference type="ARBA" id="ARBA00030642"/>
    </source>
</evidence>